<feature type="region of interest" description="Disordered" evidence="1">
    <location>
        <begin position="218"/>
        <end position="246"/>
    </location>
</feature>
<organism evidence="3">
    <name type="scientific">Volvox carteri f. nagariensis</name>
    <dbReference type="NCBI Taxonomy" id="3068"/>
    <lineage>
        <taxon>Eukaryota</taxon>
        <taxon>Viridiplantae</taxon>
        <taxon>Chlorophyta</taxon>
        <taxon>core chlorophytes</taxon>
        <taxon>Chlorophyceae</taxon>
        <taxon>CS clade</taxon>
        <taxon>Chlamydomonadales</taxon>
        <taxon>Volvocaceae</taxon>
        <taxon>Volvox</taxon>
    </lineage>
</organism>
<evidence type="ECO:0000256" key="1">
    <source>
        <dbReference type="SAM" id="MobiDB-lite"/>
    </source>
</evidence>
<feature type="compositionally biased region" description="Low complexity" evidence="1">
    <location>
        <begin position="118"/>
        <end position="127"/>
    </location>
</feature>
<proteinExistence type="predicted"/>
<dbReference type="RefSeq" id="XP_002951620.1">
    <property type="nucleotide sequence ID" value="XM_002951574.1"/>
</dbReference>
<feature type="region of interest" description="Disordered" evidence="1">
    <location>
        <begin position="471"/>
        <end position="507"/>
    </location>
</feature>
<feature type="region of interest" description="Disordered" evidence="1">
    <location>
        <begin position="101"/>
        <end position="191"/>
    </location>
</feature>
<keyword evidence="3" id="KW-1185">Reference proteome</keyword>
<protein>
    <submittedName>
        <fullName evidence="2">Uncharacterized protein</fullName>
    </submittedName>
</protein>
<sequence length="507" mass="51780">MGFAKVLLGRGSKETGLSKCARIDSLGLARRRLAGKAAQEVLDTGAADFEATGQDGDVAPTAQGLLDLQTESDAILLRFTNRHHRDSLRIYRQRFRERSSLDLPNGRSKSALPETGVSFSSHASPSSPTTREGQDVDKIGDADDGSGDDQEPLSGRTSCPGNTARRHVRFRRASDGEYLTTTRGHKAHESGFPSALKAVQQKAERLFRRITANFTESHISRASRSETPSRGGSPVRPSRSAATSRAASATWVSTSWALGLRKRSVDLGSSVGGGGGDVAPAAAAATDADGADGAGRQAAAAAAAAGRQQRRGKRQSAPGELYFSSIIPDGGVVVQDPAVSPRLSSAVGRPRARSVTTKNLVVSRAVSVCATAGPGSGASPGFGSAGAGAGTGTGTVSGVKSRNWLARISRSLVASSSPSSPHKAPAEVAAAVATQPSSPPYNDGGMGLEGLAGQTNDAAAAAAKERQLAAAKAAGSSDDVVQLSPLSPPLSPLPTVTVETSCATATE</sequence>
<gene>
    <name evidence="2" type="ORF">VOLCADRAFT_92136</name>
</gene>
<feature type="compositionally biased region" description="Acidic residues" evidence="1">
    <location>
        <begin position="142"/>
        <end position="151"/>
    </location>
</feature>
<dbReference type="EMBL" id="GL378345">
    <property type="protein sequence ID" value="EFJ47431.1"/>
    <property type="molecule type" value="Genomic_DNA"/>
</dbReference>
<accession>D8TYP8</accession>
<dbReference type="KEGG" id="vcn:VOLCADRAFT_92136"/>
<name>D8TYP8_VOLCA</name>
<dbReference type="GeneID" id="9615704"/>
<evidence type="ECO:0000313" key="2">
    <source>
        <dbReference type="EMBL" id="EFJ47431.1"/>
    </source>
</evidence>
<dbReference type="OrthoDB" id="548019at2759"/>
<feature type="compositionally biased region" description="Basic and acidic residues" evidence="1">
    <location>
        <begin position="132"/>
        <end position="141"/>
    </location>
</feature>
<reference evidence="2 3" key="1">
    <citation type="journal article" date="2010" name="Science">
        <title>Genomic analysis of organismal complexity in the multicellular green alga Volvox carteri.</title>
        <authorList>
            <person name="Prochnik S.E."/>
            <person name="Umen J."/>
            <person name="Nedelcu A.M."/>
            <person name="Hallmann A."/>
            <person name="Miller S.M."/>
            <person name="Nishii I."/>
            <person name="Ferris P."/>
            <person name="Kuo A."/>
            <person name="Mitros T."/>
            <person name="Fritz-Laylin L.K."/>
            <person name="Hellsten U."/>
            <person name="Chapman J."/>
            <person name="Simakov O."/>
            <person name="Rensing S.A."/>
            <person name="Terry A."/>
            <person name="Pangilinan J."/>
            <person name="Kapitonov V."/>
            <person name="Jurka J."/>
            <person name="Salamov A."/>
            <person name="Shapiro H."/>
            <person name="Schmutz J."/>
            <person name="Grimwood J."/>
            <person name="Lindquist E."/>
            <person name="Lucas S."/>
            <person name="Grigoriev I.V."/>
            <person name="Schmitt R."/>
            <person name="Kirk D."/>
            <person name="Rokhsar D.S."/>
        </authorList>
    </citation>
    <scope>NUCLEOTIDE SEQUENCE [LARGE SCALE GENOMIC DNA]</scope>
    <source>
        <strain evidence="3">f. Nagariensis / Eve</strain>
    </source>
</reference>
<dbReference type="AlphaFoldDB" id="D8TYP8"/>
<feature type="compositionally biased region" description="Polar residues" evidence="1">
    <location>
        <begin position="497"/>
        <end position="507"/>
    </location>
</feature>
<feature type="compositionally biased region" description="Low complexity" evidence="1">
    <location>
        <begin position="228"/>
        <end position="246"/>
    </location>
</feature>
<evidence type="ECO:0000313" key="3">
    <source>
        <dbReference type="Proteomes" id="UP000001058"/>
    </source>
</evidence>
<dbReference type="InParanoid" id="D8TYP8"/>
<dbReference type="Proteomes" id="UP000001058">
    <property type="component" value="Unassembled WGS sequence"/>
</dbReference>